<evidence type="ECO:0000256" key="6">
    <source>
        <dbReference type="SAM" id="Phobius"/>
    </source>
</evidence>
<comment type="subcellular location">
    <subcellularLocation>
        <location evidence="1">Cell membrane</location>
        <topology evidence="1">Multi-pass membrane protein</topology>
    </subcellularLocation>
</comment>
<feature type="domain" description="DUF2179" evidence="7">
    <location>
        <begin position="228"/>
        <end position="282"/>
    </location>
</feature>
<dbReference type="Pfam" id="PF10035">
    <property type="entry name" value="DUF2179"/>
    <property type="match status" value="1"/>
</dbReference>
<name>A0A343JFW4_9CLOT</name>
<gene>
    <name evidence="8" type="ORF">BEN51_01405</name>
</gene>
<keyword evidence="2" id="KW-1003">Cell membrane</keyword>
<feature type="transmembrane region" description="Helical" evidence="6">
    <location>
        <begin position="54"/>
        <end position="76"/>
    </location>
</feature>
<dbReference type="PANTHER" id="PTHR33545">
    <property type="entry name" value="UPF0750 MEMBRANE PROTEIN YITT-RELATED"/>
    <property type="match status" value="1"/>
</dbReference>
<protein>
    <recommendedName>
        <fullName evidence="7">DUF2179 domain-containing protein</fullName>
    </recommendedName>
</protein>
<feature type="transmembrane region" description="Helical" evidence="6">
    <location>
        <begin position="154"/>
        <end position="175"/>
    </location>
</feature>
<evidence type="ECO:0000256" key="5">
    <source>
        <dbReference type="ARBA" id="ARBA00023136"/>
    </source>
</evidence>
<dbReference type="OrthoDB" id="3180973at2"/>
<dbReference type="KEGG" id="cia:BEN51_01405"/>
<evidence type="ECO:0000313" key="8">
    <source>
        <dbReference type="EMBL" id="ASW44422.1"/>
    </source>
</evidence>
<dbReference type="InterPro" id="IPR015867">
    <property type="entry name" value="N-reg_PII/ATP_PRibTrfase_C"/>
</dbReference>
<keyword evidence="5 6" id="KW-0472">Membrane</keyword>
<dbReference type="EMBL" id="CP016786">
    <property type="protein sequence ID" value="ASW44422.1"/>
    <property type="molecule type" value="Genomic_DNA"/>
</dbReference>
<feature type="transmembrane region" description="Helical" evidence="6">
    <location>
        <begin position="12"/>
        <end position="34"/>
    </location>
</feature>
<dbReference type="InterPro" id="IPR019264">
    <property type="entry name" value="DUF2179"/>
</dbReference>
<dbReference type="Proteomes" id="UP000264883">
    <property type="component" value="Chromosome"/>
</dbReference>
<feature type="transmembrane region" description="Helical" evidence="6">
    <location>
        <begin position="181"/>
        <end position="199"/>
    </location>
</feature>
<evidence type="ECO:0000256" key="1">
    <source>
        <dbReference type="ARBA" id="ARBA00004651"/>
    </source>
</evidence>
<evidence type="ECO:0000313" key="9">
    <source>
        <dbReference type="Proteomes" id="UP000264883"/>
    </source>
</evidence>
<evidence type="ECO:0000256" key="3">
    <source>
        <dbReference type="ARBA" id="ARBA00022692"/>
    </source>
</evidence>
<feature type="transmembrane region" description="Helical" evidence="6">
    <location>
        <begin position="113"/>
        <end position="133"/>
    </location>
</feature>
<evidence type="ECO:0000256" key="4">
    <source>
        <dbReference type="ARBA" id="ARBA00022989"/>
    </source>
</evidence>
<dbReference type="AlphaFoldDB" id="A0A343JFW4"/>
<reference evidence="8 9" key="1">
    <citation type="submission" date="2016-08" db="EMBL/GenBank/DDBJ databases">
        <title>Complete Genome Sequence Of The Indigo Reducing Clostridium isatidis DSM15098.</title>
        <authorList>
            <person name="Little G.T."/>
            <person name="Minton N.P."/>
        </authorList>
    </citation>
    <scope>NUCLEOTIDE SEQUENCE [LARGE SCALE GENOMIC DNA]</scope>
    <source>
        <strain evidence="8 9">DSM 15098</strain>
    </source>
</reference>
<organism evidence="8 9">
    <name type="scientific">Clostridium isatidis</name>
    <dbReference type="NCBI Taxonomy" id="182773"/>
    <lineage>
        <taxon>Bacteria</taxon>
        <taxon>Bacillati</taxon>
        <taxon>Bacillota</taxon>
        <taxon>Clostridia</taxon>
        <taxon>Eubacteriales</taxon>
        <taxon>Clostridiaceae</taxon>
        <taxon>Clostridium</taxon>
    </lineage>
</organism>
<sequence>MDMLMKFKINNHMIIDFILITLGCFIASAGVNIFLVNAELLSGGVTGIALILQYLFNIPSGISTFLINIPLIILSYKLLSKRFTIYTTIGMSASSLFLVLTNNIPDFFKLDDTLLYCIYGGVLCGLGYGLVFSRNGSTGGIDIVSMILRKRNSNLEIGKLGFTFNIFIILLAAIIFNPSKALYTLIFIYIQATVLDKVISGFNSKKLLLILTEKEEEIIKYVIKDMNRGVTSLIAEGEYTHNLKKMLYVAVTTPQMVQLKRKILMIDPNAFITIIDVSEVNGKGFYGI</sequence>
<proteinExistence type="predicted"/>
<keyword evidence="9" id="KW-1185">Reference proteome</keyword>
<dbReference type="PANTHER" id="PTHR33545:SF5">
    <property type="entry name" value="UPF0750 MEMBRANE PROTEIN YITT"/>
    <property type="match status" value="1"/>
</dbReference>
<dbReference type="InterPro" id="IPR051461">
    <property type="entry name" value="UPF0750_membrane"/>
</dbReference>
<evidence type="ECO:0000259" key="7">
    <source>
        <dbReference type="Pfam" id="PF10035"/>
    </source>
</evidence>
<dbReference type="PIRSF" id="PIRSF006483">
    <property type="entry name" value="Membrane_protein_YitT"/>
    <property type="match status" value="1"/>
</dbReference>
<keyword evidence="3 6" id="KW-0812">Transmembrane</keyword>
<dbReference type="CDD" id="cd16380">
    <property type="entry name" value="YitT_C"/>
    <property type="match status" value="1"/>
</dbReference>
<accession>A0A343JFW4</accession>
<dbReference type="GO" id="GO:0005886">
    <property type="term" value="C:plasma membrane"/>
    <property type="evidence" value="ECO:0007669"/>
    <property type="project" value="UniProtKB-SubCell"/>
</dbReference>
<dbReference type="Gene3D" id="3.30.70.120">
    <property type="match status" value="1"/>
</dbReference>
<dbReference type="InterPro" id="IPR003740">
    <property type="entry name" value="YitT"/>
</dbReference>
<dbReference type="Pfam" id="PF02588">
    <property type="entry name" value="YitT_membrane"/>
    <property type="match status" value="1"/>
</dbReference>
<evidence type="ECO:0000256" key="2">
    <source>
        <dbReference type="ARBA" id="ARBA00022475"/>
    </source>
</evidence>
<keyword evidence="4 6" id="KW-1133">Transmembrane helix</keyword>
<feature type="transmembrane region" description="Helical" evidence="6">
    <location>
        <begin position="83"/>
        <end position="101"/>
    </location>
</feature>